<evidence type="ECO:0000313" key="1">
    <source>
        <dbReference type="EMBL" id="CAG5139678.1"/>
    </source>
</evidence>
<keyword evidence="2" id="KW-1185">Reference proteome</keyword>
<organism evidence="1 2">
    <name type="scientific">Alternaria atra</name>
    <dbReference type="NCBI Taxonomy" id="119953"/>
    <lineage>
        <taxon>Eukaryota</taxon>
        <taxon>Fungi</taxon>
        <taxon>Dikarya</taxon>
        <taxon>Ascomycota</taxon>
        <taxon>Pezizomycotina</taxon>
        <taxon>Dothideomycetes</taxon>
        <taxon>Pleosporomycetidae</taxon>
        <taxon>Pleosporales</taxon>
        <taxon>Pleosporineae</taxon>
        <taxon>Pleosporaceae</taxon>
        <taxon>Alternaria</taxon>
        <taxon>Alternaria sect. Ulocladioides</taxon>
    </lineage>
</organism>
<reference evidence="1" key="1">
    <citation type="submission" date="2021-05" db="EMBL/GenBank/DDBJ databases">
        <authorList>
            <person name="Stam R."/>
        </authorList>
    </citation>
    <scope>NUCLEOTIDE SEQUENCE</scope>
    <source>
        <strain evidence="1">CS162</strain>
    </source>
</reference>
<dbReference type="EMBL" id="CAJRGZ010000015">
    <property type="protein sequence ID" value="CAG5139678.1"/>
    <property type="molecule type" value="Genomic_DNA"/>
</dbReference>
<dbReference type="AlphaFoldDB" id="A0A8J2HS69"/>
<accession>A0A8J2HS69</accession>
<sequence length="88" mass="9455">MVIPVDVPLNRTVLSIIVTLWLRVAVHAGVRHDAFQVVSGISFDKPAGLNKVLDGRDTSALVQAKIPGMGGTLTIMARGRFKLFENSA</sequence>
<proteinExistence type="predicted"/>
<dbReference type="GeneID" id="67017174"/>
<dbReference type="RefSeq" id="XP_043164069.1">
    <property type="nucleotide sequence ID" value="XM_043308134.1"/>
</dbReference>
<dbReference type="Proteomes" id="UP000676310">
    <property type="component" value="Unassembled WGS sequence"/>
</dbReference>
<comment type="caution">
    <text evidence="1">The sequence shown here is derived from an EMBL/GenBank/DDBJ whole genome shotgun (WGS) entry which is preliminary data.</text>
</comment>
<evidence type="ECO:0000313" key="2">
    <source>
        <dbReference type="Proteomes" id="UP000676310"/>
    </source>
</evidence>
<gene>
    <name evidence="1" type="ORF">ALTATR162_LOCUS540</name>
</gene>
<protein>
    <submittedName>
        <fullName evidence="1">Uncharacterized protein</fullName>
    </submittedName>
</protein>
<name>A0A8J2HS69_9PLEO</name>